<dbReference type="Proteomes" id="UP000320791">
    <property type="component" value="Unassembled WGS sequence"/>
</dbReference>
<dbReference type="AlphaFoldDB" id="A0A5C5UA95"/>
<dbReference type="InterPro" id="IPR036652">
    <property type="entry name" value="YjeF_N_dom_sf"/>
</dbReference>
<protein>
    <submittedName>
        <fullName evidence="1">Uncharacterized protein</fullName>
    </submittedName>
</protein>
<dbReference type="Gene3D" id="3.40.50.10260">
    <property type="entry name" value="YjeF N-terminal domain"/>
    <property type="match status" value="1"/>
</dbReference>
<proteinExistence type="predicted"/>
<dbReference type="SUPFAM" id="SSF64153">
    <property type="entry name" value="YjeF N-terminal domain-like"/>
    <property type="match status" value="1"/>
</dbReference>
<name>A0A5C5UA95_9CORY</name>
<evidence type="ECO:0000313" key="1">
    <source>
        <dbReference type="EMBL" id="TWT22768.1"/>
    </source>
</evidence>
<comment type="caution">
    <text evidence="1">The sequence shown here is derived from an EMBL/GenBank/DDBJ whole genome shotgun (WGS) entry which is preliminary data.</text>
</comment>
<evidence type="ECO:0000313" key="2">
    <source>
        <dbReference type="Proteomes" id="UP000320791"/>
    </source>
</evidence>
<dbReference type="EMBL" id="VOHM01000028">
    <property type="protein sequence ID" value="TWT22768.1"/>
    <property type="molecule type" value="Genomic_DNA"/>
</dbReference>
<accession>A0A5C5UA95</accession>
<dbReference type="RefSeq" id="WP_146325368.1">
    <property type="nucleotide sequence ID" value="NZ_BAABLR010000065.1"/>
</dbReference>
<sequence length="414" mass="44412">MEPLFPAELVDPLLKESFAQNGVGVLDRGKKVTGQLIPIERRIADVVVAAMSGGRHVLYPRRVLLVAGSGWRGSVGLISAVELLGRGVAVEVFFAAGASRQLRSREFQRYIDAGGKVFNWLEAFDTDFIGAEFDLAVNALDLGDEFEYHTVLSLPTVAIGVPTAQWKAECSVAIGWATVEHMQFGGRVFIAQVPVESPGRSETYGVRVARRDAAYLGIEGVKELREPRLQFISRNRVSVFPSRIGIVGGTPHRSAAHVLPALAAQRFAGAEVSIVGHVKESPTGIPEAQVVGTLEQIRGSGPDCWVIVDGASPAQVAEVKRSGASWWDGRGDRIISPDFQVFPGAITTIRSADQTIVVDTELQRVLGPGAQDVLLGLLAVNDNPVLAVQAWAEAVAAVGEPWRFVSGSRVVDKL</sequence>
<keyword evidence="2" id="KW-1185">Reference proteome</keyword>
<dbReference type="OrthoDB" id="9817422at2"/>
<reference evidence="1 2" key="1">
    <citation type="submission" date="2019-08" db="EMBL/GenBank/DDBJ databases">
        <authorList>
            <person name="Lei W."/>
        </authorList>
    </citation>
    <scope>NUCLEOTIDE SEQUENCE [LARGE SCALE GENOMIC DNA]</scope>
    <source>
        <strain evidence="1 2">CCUG 58627</strain>
    </source>
</reference>
<gene>
    <name evidence="1" type="ORF">FRX94_10870</name>
</gene>
<organism evidence="1 2">
    <name type="scientific">Corynebacterium canis</name>
    <dbReference type="NCBI Taxonomy" id="679663"/>
    <lineage>
        <taxon>Bacteria</taxon>
        <taxon>Bacillati</taxon>
        <taxon>Actinomycetota</taxon>
        <taxon>Actinomycetes</taxon>
        <taxon>Mycobacteriales</taxon>
        <taxon>Corynebacteriaceae</taxon>
        <taxon>Corynebacterium</taxon>
    </lineage>
</organism>